<dbReference type="PANTHER" id="PTHR12790">
    <property type="entry name" value="TRANSCRIPTION INITIATION FACTOR IA RRN3"/>
    <property type="match status" value="1"/>
</dbReference>
<proteinExistence type="inferred from homology"/>
<reference evidence="2" key="1">
    <citation type="journal article" date="2023" name="Plant Biotechnol. J.">
        <title>Chromosome-level wild Hevea brasiliensis genome provides new tools for genomic-assisted breeding and valuable loci to elevate rubber yield.</title>
        <authorList>
            <person name="Cheng H."/>
            <person name="Song X."/>
            <person name="Hu Y."/>
            <person name="Wu T."/>
            <person name="Yang Q."/>
            <person name="An Z."/>
            <person name="Feng S."/>
            <person name="Deng Z."/>
            <person name="Wu W."/>
            <person name="Zeng X."/>
            <person name="Tu M."/>
            <person name="Wang X."/>
            <person name="Huang H."/>
        </authorList>
    </citation>
    <scope>NUCLEOTIDE SEQUENCE</scope>
    <source>
        <strain evidence="2">MT/VB/25A 57/8</strain>
    </source>
</reference>
<accession>A0ABQ9LX01</accession>
<evidence type="ECO:0000313" key="3">
    <source>
        <dbReference type="Proteomes" id="UP001174677"/>
    </source>
</evidence>
<evidence type="ECO:0008006" key="4">
    <source>
        <dbReference type="Google" id="ProtNLM"/>
    </source>
</evidence>
<sequence length="634" mass="71676">MGVELAHNGECHEMEDVNFSDSELVYHVRDALISVQTGDSDSYHQLVGVMHHSERLAPDEVALLVTSLKALSGAVSYIDNVHHDSLLNSIFGMSLWKYGPDVMDALLELIIALAASNGKYVDSCLDMLVSNFMPPMYLVNTLKQPRGLAKKEQVLSRVHTALEGIVDLIPMAASRLSSVVVHRMPTTFKKDLQKDHLMYRTEVYVENILRLESGAIREFVGSRMLMAVVDMLIELDVAIGWDDILQDDSCKGIFAIELEDADEVAADDDNDENDYAELPRTLNRKSLGKNIVADLLDSLMVQTFEHLESCARNKRLGEVFETLLDSFMLTILNTYKSKFAQFVMFYACALDPEKCGVKFANTLVDRFVCSDNAVTRMSAVAYLASYLARAKFLSAAFVASTLKRLVDWCLEYCETQNGEMNPKAHRVFYSGCQAIMYVLCFRMRSLMDVPRLKSQLLVMPLGPVLKHKLDPLKVCLPSIVEEFLKQAKAAYLLTTSETFIFEDLLESDFSRDFGGLERLDMFFPFDPCLLKKCDRGYIRPNFVYWKHVRTTYGSDEEDSSDEDITEDFVVVNGESFMEEEGAGSLDEQHLDLDEFDYAMNKMSITPKNGFTYRFGGEQMQMPSRIRPSTTPESL</sequence>
<comment type="caution">
    <text evidence="2">The sequence shown here is derived from an EMBL/GenBank/DDBJ whole genome shotgun (WGS) entry which is preliminary data.</text>
</comment>
<comment type="similarity">
    <text evidence="1">Belongs to the RRN3 family.</text>
</comment>
<dbReference type="Pfam" id="PF05327">
    <property type="entry name" value="RRN3"/>
    <property type="match status" value="1"/>
</dbReference>
<keyword evidence="3" id="KW-1185">Reference proteome</keyword>
<gene>
    <name evidence="2" type="ORF">P3X46_015761</name>
</gene>
<dbReference type="PANTHER" id="PTHR12790:SF0">
    <property type="entry name" value="RNA POLYMERASE I-SPECIFIC TRANSCRIPTION INITIATION FACTOR RRN3-RELATED"/>
    <property type="match status" value="1"/>
</dbReference>
<evidence type="ECO:0000256" key="1">
    <source>
        <dbReference type="ARBA" id="ARBA00010098"/>
    </source>
</evidence>
<name>A0ABQ9LX01_HEVBR</name>
<dbReference type="Proteomes" id="UP001174677">
    <property type="component" value="Chromosome 9"/>
</dbReference>
<protein>
    <recommendedName>
        <fullName evidence="4">RNA polymerase I-specific transcription initiation factor RRN3</fullName>
    </recommendedName>
</protein>
<dbReference type="InterPro" id="IPR007991">
    <property type="entry name" value="RNA_pol_I_trans_ini_fac_RRN3"/>
</dbReference>
<dbReference type="EMBL" id="JARPOI010000009">
    <property type="protein sequence ID" value="KAJ9172532.1"/>
    <property type="molecule type" value="Genomic_DNA"/>
</dbReference>
<organism evidence="2 3">
    <name type="scientific">Hevea brasiliensis</name>
    <name type="common">Para rubber tree</name>
    <name type="synonym">Siphonia brasiliensis</name>
    <dbReference type="NCBI Taxonomy" id="3981"/>
    <lineage>
        <taxon>Eukaryota</taxon>
        <taxon>Viridiplantae</taxon>
        <taxon>Streptophyta</taxon>
        <taxon>Embryophyta</taxon>
        <taxon>Tracheophyta</taxon>
        <taxon>Spermatophyta</taxon>
        <taxon>Magnoliopsida</taxon>
        <taxon>eudicotyledons</taxon>
        <taxon>Gunneridae</taxon>
        <taxon>Pentapetalae</taxon>
        <taxon>rosids</taxon>
        <taxon>fabids</taxon>
        <taxon>Malpighiales</taxon>
        <taxon>Euphorbiaceae</taxon>
        <taxon>Crotonoideae</taxon>
        <taxon>Micrandreae</taxon>
        <taxon>Hevea</taxon>
    </lineage>
</organism>
<evidence type="ECO:0000313" key="2">
    <source>
        <dbReference type="EMBL" id="KAJ9172532.1"/>
    </source>
</evidence>